<keyword evidence="10" id="KW-1185">Reference proteome</keyword>
<evidence type="ECO:0000259" key="8">
    <source>
        <dbReference type="Pfam" id="PF14322"/>
    </source>
</evidence>
<dbReference type="CDD" id="cd08977">
    <property type="entry name" value="SusD"/>
    <property type="match status" value="1"/>
</dbReference>
<feature type="domain" description="SusD-like N-terminal" evidence="8">
    <location>
        <begin position="23"/>
        <end position="218"/>
    </location>
</feature>
<dbReference type="InterPro" id="IPR012944">
    <property type="entry name" value="SusD_RagB_dom"/>
</dbReference>
<evidence type="ECO:0000256" key="4">
    <source>
        <dbReference type="ARBA" id="ARBA00023136"/>
    </source>
</evidence>
<reference evidence="9 10" key="1">
    <citation type="submission" date="2018-09" db="EMBL/GenBank/DDBJ databases">
        <title>Genomic Encyclopedia of Archaeal and Bacterial Type Strains, Phase II (KMG-II): from individual species to whole genera.</title>
        <authorList>
            <person name="Goeker M."/>
        </authorList>
    </citation>
    <scope>NUCLEOTIDE SEQUENCE [LARGE SCALE GENOMIC DNA]</scope>
    <source>
        <strain evidence="9 10">DSM 27148</strain>
    </source>
</reference>
<evidence type="ECO:0000256" key="3">
    <source>
        <dbReference type="ARBA" id="ARBA00022729"/>
    </source>
</evidence>
<dbReference type="RefSeq" id="WP_120274843.1">
    <property type="nucleotide sequence ID" value="NZ_RAPN01000003.1"/>
</dbReference>
<dbReference type="InterPro" id="IPR011990">
    <property type="entry name" value="TPR-like_helical_dom_sf"/>
</dbReference>
<evidence type="ECO:0000256" key="5">
    <source>
        <dbReference type="ARBA" id="ARBA00023237"/>
    </source>
</evidence>
<dbReference type="AlphaFoldDB" id="A0A419VX67"/>
<dbReference type="PROSITE" id="PS51257">
    <property type="entry name" value="PROKAR_LIPOPROTEIN"/>
    <property type="match status" value="1"/>
</dbReference>
<evidence type="ECO:0000256" key="6">
    <source>
        <dbReference type="SAM" id="SignalP"/>
    </source>
</evidence>
<evidence type="ECO:0000313" key="9">
    <source>
        <dbReference type="EMBL" id="RKD87823.1"/>
    </source>
</evidence>
<evidence type="ECO:0000313" key="10">
    <source>
        <dbReference type="Proteomes" id="UP000283387"/>
    </source>
</evidence>
<protein>
    <submittedName>
        <fullName evidence="9">Putative outer membrane starch-binding protein</fullName>
    </submittedName>
</protein>
<comment type="similarity">
    <text evidence="2">Belongs to the SusD family.</text>
</comment>
<accession>A0A419VX67</accession>
<dbReference type="EMBL" id="RAPN01000003">
    <property type="protein sequence ID" value="RKD87823.1"/>
    <property type="molecule type" value="Genomic_DNA"/>
</dbReference>
<evidence type="ECO:0000256" key="2">
    <source>
        <dbReference type="ARBA" id="ARBA00006275"/>
    </source>
</evidence>
<feature type="signal peptide" evidence="6">
    <location>
        <begin position="1"/>
        <end position="23"/>
    </location>
</feature>
<dbReference type="GO" id="GO:0009279">
    <property type="term" value="C:cell outer membrane"/>
    <property type="evidence" value="ECO:0007669"/>
    <property type="project" value="UniProtKB-SubCell"/>
</dbReference>
<dbReference type="OrthoDB" id="1109873at2"/>
<keyword evidence="3 6" id="KW-0732">Signal</keyword>
<dbReference type="SUPFAM" id="SSF48452">
    <property type="entry name" value="TPR-like"/>
    <property type="match status" value="1"/>
</dbReference>
<gene>
    <name evidence="9" type="ORF">BC643_3830</name>
</gene>
<keyword evidence="4" id="KW-0472">Membrane</keyword>
<dbReference type="Pfam" id="PF07980">
    <property type="entry name" value="SusD_RagB"/>
    <property type="match status" value="1"/>
</dbReference>
<dbReference type="Proteomes" id="UP000283387">
    <property type="component" value="Unassembled WGS sequence"/>
</dbReference>
<proteinExistence type="inferred from homology"/>
<evidence type="ECO:0000259" key="7">
    <source>
        <dbReference type="Pfam" id="PF07980"/>
    </source>
</evidence>
<dbReference type="Pfam" id="PF14322">
    <property type="entry name" value="SusD-like_3"/>
    <property type="match status" value="1"/>
</dbReference>
<dbReference type="Gene3D" id="1.25.40.390">
    <property type="match status" value="1"/>
</dbReference>
<keyword evidence="5" id="KW-0998">Cell outer membrane</keyword>
<evidence type="ECO:0000256" key="1">
    <source>
        <dbReference type="ARBA" id="ARBA00004442"/>
    </source>
</evidence>
<name>A0A419VX67_9BACT</name>
<feature type="chain" id="PRO_5019464521" evidence="6">
    <location>
        <begin position="24"/>
        <end position="502"/>
    </location>
</feature>
<comment type="subcellular location">
    <subcellularLocation>
        <location evidence="1">Cell outer membrane</location>
    </subcellularLocation>
</comment>
<sequence length="502" mass="57017">MKNKYLYILPVFLMLFASCNDLLDIDPTSQYSTDTFWSGSDEQYAAALVGVYNSLMSNYLYFNGELEQATPNEISYNSANGTREIALGTALSTSSMFSSCWANSYKGIGRANTFLDYIDDADITDEDTKNQMKGEALFIRALLYSYLVDYFGDVPLILEAPASEQETWPRTAKDEVVEQILSDLDDAASLLPTSYSSSSDIGRATQGAALALKARVLLYNERWAEAATAAKTVIDLGVYDLFPDYRGFYLPDNENNEEVIFDVQYQSPDFLHRRDYECYNLNRWAPLKNLVDLYEMTDGKSIDESELYDPENPYENRDPRLHQTIAIVGYPYNGKTATSSLLYESGYGLKKLTVYTDDETQTISDNNSDLNYIVLRYGEVLLTYAEALNESLSAPNSEVYWAINTIRGRETVEMPELEAGLTKEEMREAIHLERRIELVGEGQFYSDFRRWGTAEELNNGPVYNYLGEVIETRSFNPDRDYLFAVPSSEIDENENLTQNPGW</sequence>
<dbReference type="InterPro" id="IPR033985">
    <property type="entry name" value="SusD-like_N"/>
</dbReference>
<feature type="domain" description="RagB/SusD" evidence="7">
    <location>
        <begin position="274"/>
        <end position="502"/>
    </location>
</feature>
<comment type="caution">
    <text evidence="9">The sequence shown here is derived from an EMBL/GenBank/DDBJ whole genome shotgun (WGS) entry which is preliminary data.</text>
</comment>
<organism evidence="9 10">
    <name type="scientific">Mangrovibacterium diazotrophicum</name>
    <dbReference type="NCBI Taxonomy" id="1261403"/>
    <lineage>
        <taxon>Bacteria</taxon>
        <taxon>Pseudomonadati</taxon>
        <taxon>Bacteroidota</taxon>
        <taxon>Bacteroidia</taxon>
        <taxon>Marinilabiliales</taxon>
        <taxon>Prolixibacteraceae</taxon>
        <taxon>Mangrovibacterium</taxon>
    </lineage>
</organism>